<reference evidence="2 3" key="1">
    <citation type="submission" date="2016-03" db="EMBL/GenBank/DDBJ databases">
        <title>Deep-sea bacteria in the southern Pacific.</title>
        <authorList>
            <person name="Tang K."/>
        </authorList>
    </citation>
    <scope>NUCLEOTIDE SEQUENCE [LARGE SCALE GENOMIC DNA]</scope>
    <source>
        <strain evidence="2 3">JLT2016</strain>
    </source>
</reference>
<dbReference type="AlphaFoldDB" id="A0A1U7D6D6"/>
<dbReference type="InterPro" id="IPR036388">
    <property type="entry name" value="WH-like_DNA-bd_sf"/>
</dbReference>
<dbReference type="SUPFAM" id="SSF46894">
    <property type="entry name" value="C-terminal effector domain of the bipartite response regulators"/>
    <property type="match status" value="1"/>
</dbReference>
<name>A0A1U7D6D6_9RHOB</name>
<dbReference type="SMART" id="SM00421">
    <property type="entry name" value="HTH_LUXR"/>
    <property type="match status" value="1"/>
</dbReference>
<evidence type="ECO:0000313" key="3">
    <source>
        <dbReference type="Proteomes" id="UP000186559"/>
    </source>
</evidence>
<feature type="domain" description="HTH luxR-type" evidence="1">
    <location>
        <begin position="194"/>
        <end position="251"/>
    </location>
</feature>
<keyword evidence="2" id="KW-0238">DNA-binding</keyword>
<organism evidence="2 3">
    <name type="scientific">Salipiger profundus</name>
    <dbReference type="NCBI Taxonomy" id="1229727"/>
    <lineage>
        <taxon>Bacteria</taxon>
        <taxon>Pseudomonadati</taxon>
        <taxon>Pseudomonadota</taxon>
        <taxon>Alphaproteobacteria</taxon>
        <taxon>Rhodobacterales</taxon>
        <taxon>Roseobacteraceae</taxon>
        <taxon>Salipiger</taxon>
    </lineage>
</organism>
<dbReference type="OrthoDB" id="7692966at2"/>
<dbReference type="EMBL" id="CP014796">
    <property type="protein sequence ID" value="APX23672.1"/>
    <property type="molecule type" value="Genomic_DNA"/>
</dbReference>
<protein>
    <submittedName>
        <fullName evidence="2">DNA-binding protein with HTH domain</fullName>
    </submittedName>
</protein>
<dbReference type="Proteomes" id="UP000186559">
    <property type="component" value="Chromosome"/>
</dbReference>
<evidence type="ECO:0000313" key="2">
    <source>
        <dbReference type="EMBL" id="APX23672.1"/>
    </source>
</evidence>
<dbReference type="RefSeq" id="WP_076623643.1">
    <property type="nucleotide sequence ID" value="NZ_BMEW01000007.1"/>
</dbReference>
<evidence type="ECO:0000259" key="1">
    <source>
        <dbReference type="SMART" id="SM00421"/>
    </source>
</evidence>
<dbReference type="InterPro" id="IPR000792">
    <property type="entry name" value="Tscrpt_reg_LuxR_C"/>
</dbReference>
<gene>
    <name evidence="2" type="ORF">Ga0080559_TMP2876</name>
</gene>
<sequence>MTTTTRFAQLIIDTADALASADTSDEIWWSINRVAARIGAKAVNAGSFARSTQEIGWIRSSMDPLWLEEYADAGLFAVDPLLGDAMRGKAPPLYDVLGRDRSLQGAGDGNGAPVGKLRALHSGMASYDYNYMIAHSWFEGDAGLCLALGCREDPHDLFGPGTARAFSAVSAMMASRLVAPGDALHEGWAYGAGWQPLLPQERDVLACLANGLGPFAISERLAITEVEVVRRIHSAALKMRARTHDQALALAIARGQVEP</sequence>
<dbReference type="InterPro" id="IPR016032">
    <property type="entry name" value="Sig_transdc_resp-reg_C-effctor"/>
</dbReference>
<accession>A0A1U7D6D6</accession>
<keyword evidence="3" id="KW-1185">Reference proteome</keyword>
<dbReference type="InterPro" id="IPR036693">
    <property type="entry name" value="TF_LuxR_autoind-bd_dom_sf"/>
</dbReference>
<dbReference type="SUPFAM" id="SSF75516">
    <property type="entry name" value="Pheromone-binding domain of LuxR-like quorum-sensing transcription factors"/>
    <property type="match status" value="1"/>
</dbReference>
<dbReference type="STRING" id="1229727.Ga0080559_TMP2876"/>
<dbReference type="Gene3D" id="3.30.450.80">
    <property type="entry name" value="Transcription factor LuxR-like, autoinducer-binding domain"/>
    <property type="match status" value="1"/>
</dbReference>
<proteinExistence type="predicted"/>
<dbReference type="GO" id="GO:0006355">
    <property type="term" value="P:regulation of DNA-templated transcription"/>
    <property type="evidence" value="ECO:0007669"/>
    <property type="project" value="InterPro"/>
</dbReference>
<dbReference type="GO" id="GO:0003677">
    <property type="term" value="F:DNA binding"/>
    <property type="evidence" value="ECO:0007669"/>
    <property type="project" value="UniProtKB-KW"/>
</dbReference>
<dbReference type="Gene3D" id="1.10.10.10">
    <property type="entry name" value="Winged helix-like DNA-binding domain superfamily/Winged helix DNA-binding domain"/>
    <property type="match status" value="1"/>
</dbReference>
<dbReference type="KEGG" id="tpro:Ga0080559_TMP2876"/>